<feature type="transmembrane region" description="Helical" evidence="1">
    <location>
        <begin position="12"/>
        <end position="37"/>
    </location>
</feature>
<evidence type="ECO:0000313" key="3">
    <source>
        <dbReference type="Proteomes" id="UP001201273"/>
    </source>
</evidence>
<gene>
    <name evidence="2" type="ORF">K6Y31_12415</name>
</gene>
<dbReference type="Pfam" id="PF11346">
    <property type="entry name" value="DUF3149"/>
    <property type="match status" value="1"/>
</dbReference>
<reference evidence="2 3" key="1">
    <citation type="journal article" date="2022" name="Environ. Microbiol. Rep.">
        <title>Eco-phylogenetic analyses reveal divergent evolution of vitamin B12 metabolism in the marine bacterial family 'Psychromonadaceae'.</title>
        <authorList>
            <person name="Jin X."/>
            <person name="Yang Y."/>
            <person name="Cao H."/>
            <person name="Gao B."/>
            <person name="Zhao Z."/>
        </authorList>
    </citation>
    <scope>NUCLEOTIDE SEQUENCE [LARGE SCALE GENOMIC DNA]</scope>
    <source>
        <strain evidence="2 3">MKS20</strain>
    </source>
</reference>
<protein>
    <submittedName>
        <fullName evidence="2">DUF3149 domain-containing protein</fullName>
    </submittedName>
</protein>
<comment type="caution">
    <text evidence="2">The sequence shown here is derived from an EMBL/GenBank/DDBJ whole genome shotgun (WGS) entry which is preliminary data.</text>
</comment>
<keyword evidence="3" id="KW-1185">Reference proteome</keyword>
<dbReference type="Proteomes" id="UP001201273">
    <property type="component" value="Unassembled WGS sequence"/>
</dbReference>
<evidence type="ECO:0000313" key="2">
    <source>
        <dbReference type="EMBL" id="MCE2595624.1"/>
    </source>
</evidence>
<evidence type="ECO:0000256" key="1">
    <source>
        <dbReference type="SAM" id="Phobius"/>
    </source>
</evidence>
<dbReference type="InterPro" id="IPR021494">
    <property type="entry name" value="DUF3149"/>
</dbReference>
<keyword evidence="1" id="KW-1133">Transmembrane helix</keyword>
<keyword evidence="1" id="KW-0472">Membrane</keyword>
<proteinExistence type="predicted"/>
<dbReference type="EMBL" id="JAIMJA010000011">
    <property type="protein sequence ID" value="MCE2595624.1"/>
    <property type="molecule type" value="Genomic_DNA"/>
</dbReference>
<dbReference type="RefSeq" id="WP_233053132.1">
    <property type="nucleotide sequence ID" value="NZ_JAIMJA010000011.1"/>
</dbReference>
<sequence length="51" mass="5629">MELWMDLLFGNPIGLASMAVIGTTVGLCTFYAVYFLIKIKNAKPPIETHKA</sequence>
<organism evidence="2 3">
    <name type="scientific">Motilimonas cestriensis</name>
    <dbReference type="NCBI Taxonomy" id="2742685"/>
    <lineage>
        <taxon>Bacteria</taxon>
        <taxon>Pseudomonadati</taxon>
        <taxon>Pseudomonadota</taxon>
        <taxon>Gammaproteobacteria</taxon>
        <taxon>Alteromonadales</taxon>
        <taxon>Alteromonadales genera incertae sedis</taxon>
        <taxon>Motilimonas</taxon>
    </lineage>
</organism>
<keyword evidence="1" id="KW-0812">Transmembrane</keyword>
<accession>A0ABS8WDJ3</accession>
<name>A0ABS8WDJ3_9GAMM</name>